<dbReference type="InterPro" id="IPR016161">
    <property type="entry name" value="Ald_DH/histidinol_DH"/>
</dbReference>
<dbReference type="GO" id="GO:0000105">
    <property type="term" value="P:L-histidine biosynthetic process"/>
    <property type="evidence" value="ECO:0007669"/>
    <property type="project" value="InterPro"/>
</dbReference>
<dbReference type="GO" id="GO:0051287">
    <property type="term" value="F:NAD binding"/>
    <property type="evidence" value="ECO:0007669"/>
    <property type="project" value="InterPro"/>
</dbReference>
<dbReference type="RefSeq" id="WP_090329187.1">
    <property type="nucleotide sequence ID" value="NZ_FNSL01000001.1"/>
</dbReference>
<dbReference type="AlphaFoldDB" id="A0A1H4LFH5"/>
<name>A0A1H4LFH5_9HYPH</name>
<dbReference type="PANTHER" id="PTHR21256">
    <property type="entry name" value="HISTIDINOL DEHYDROGENASE HDH"/>
    <property type="match status" value="1"/>
</dbReference>
<gene>
    <name evidence="9" type="ORF">SAMN05216452_2787</name>
</gene>
<dbReference type="Proteomes" id="UP000199064">
    <property type="component" value="Unassembled WGS sequence"/>
</dbReference>
<proteinExistence type="inferred from homology"/>
<evidence type="ECO:0000256" key="8">
    <source>
        <dbReference type="RuleBase" id="RU004175"/>
    </source>
</evidence>
<evidence type="ECO:0000256" key="1">
    <source>
        <dbReference type="ARBA" id="ARBA00001947"/>
    </source>
</evidence>
<keyword evidence="4" id="KW-0862">Zinc</keyword>
<dbReference type="Gene3D" id="3.40.50.1980">
    <property type="entry name" value="Nitrogenase molybdenum iron protein domain"/>
    <property type="match status" value="2"/>
</dbReference>
<dbReference type="InterPro" id="IPR022695">
    <property type="entry name" value="Histidinol_DH_monofunct"/>
</dbReference>
<dbReference type="GO" id="GO:0005829">
    <property type="term" value="C:cytosol"/>
    <property type="evidence" value="ECO:0007669"/>
    <property type="project" value="TreeGrafter"/>
</dbReference>
<dbReference type="GO" id="GO:0046872">
    <property type="term" value="F:metal ion binding"/>
    <property type="evidence" value="ECO:0007669"/>
    <property type="project" value="UniProtKB-KW"/>
</dbReference>
<dbReference type="Pfam" id="PF00815">
    <property type="entry name" value="Histidinol_dh"/>
    <property type="match status" value="1"/>
</dbReference>
<dbReference type="PANTHER" id="PTHR21256:SF2">
    <property type="entry name" value="HISTIDINE BIOSYNTHESIS TRIFUNCTIONAL PROTEIN"/>
    <property type="match status" value="1"/>
</dbReference>
<feature type="active site" description="Proton acceptor" evidence="7">
    <location>
        <position position="335"/>
    </location>
</feature>
<dbReference type="GO" id="GO:0004399">
    <property type="term" value="F:histidinol dehydrogenase activity"/>
    <property type="evidence" value="ECO:0007669"/>
    <property type="project" value="InterPro"/>
</dbReference>
<organism evidence="9 10">
    <name type="scientific">Nitratireductor aquibiodomus</name>
    <dbReference type="NCBI Taxonomy" id="204799"/>
    <lineage>
        <taxon>Bacteria</taxon>
        <taxon>Pseudomonadati</taxon>
        <taxon>Pseudomonadota</taxon>
        <taxon>Alphaproteobacteria</taxon>
        <taxon>Hyphomicrobiales</taxon>
        <taxon>Phyllobacteriaceae</taxon>
        <taxon>Nitratireductor</taxon>
    </lineage>
</organism>
<evidence type="ECO:0000256" key="7">
    <source>
        <dbReference type="PIRSR" id="PIRSR000099-1"/>
    </source>
</evidence>
<dbReference type="Gene3D" id="1.20.5.1300">
    <property type="match status" value="1"/>
</dbReference>
<dbReference type="PRINTS" id="PR00083">
    <property type="entry name" value="HOLDHDRGNASE"/>
</dbReference>
<dbReference type="EMBL" id="FNSL01000001">
    <property type="protein sequence ID" value="SEB69025.1"/>
    <property type="molecule type" value="Genomic_DNA"/>
</dbReference>
<evidence type="ECO:0000256" key="3">
    <source>
        <dbReference type="ARBA" id="ARBA00022723"/>
    </source>
</evidence>
<dbReference type="NCBIfam" id="TIGR00069">
    <property type="entry name" value="hisD"/>
    <property type="match status" value="1"/>
</dbReference>
<feature type="active site" description="Proton acceptor" evidence="7">
    <location>
        <position position="334"/>
    </location>
</feature>
<dbReference type="CDD" id="cd06572">
    <property type="entry name" value="Histidinol_dh"/>
    <property type="match status" value="1"/>
</dbReference>
<sequence>MSNRVAWHELSKLSADERKTLLTRTEDDLTHFLENVAPIIEAVRKEGDVALSRFARLFDKAQVEPDAIAATEEDFDAAFKTLDPEMIETLEFCADNIRRFHEAQRPEEMWMKEIRPGVLVGERATPIDSVALYSPRGKGTFPSMTLMTAIPAVVAGVPMPIVLTPPGPDGRVDAATLVAARIAGVKHVYKAGGGQAVAAAAYGTETIPRCAKFEGPGSPWIAAAKRLLQGQIASRLPAGPTESIVLADETADPEIAALDLLVEAEHGSDSSNFLVTWSREIAEKVRDALPKYWAEMNAERVRYSSDVLGGTSGGIVLADTPEEAFAFVNDYAPEHLQILSKTPFEYLSRVRNASEILLGEHAAGSMANYAMGPNAVLPTSGMARAHSPLGVHDFMKTSSIGHVTAQGYAEFAPHTLRFARYEGFDAHGNAVTKLRNNHVEKGE</sequence>
<evidence type="ECO:0000256" key="6">
    <source>
        <dbReference type="PIRNR" id="PIRNR000099"/>
    </source>
</evidence>
<dbReference type="PIRSF" id="PIRSF000099">
    <property type="entry name" value="Histidinol_dh"/>
    <property type="match status" value="1"/>
</dbReference>
<protein>
    <submittedName>
        <fullName evidence="9">Histidinol dehydrogenase</fullName>
    </submittedName>
</protein>
<comment type="similarity">
    <text evidence="2 6 8">Belongs to the histidinol dehydrogenase family.</text>
</comment>
<keyword evidence="3" id="KW-0479">Metal-binding</keyword>
<dbReference type="InterPro" id="IPR012131">
    <property type="entry name" value="Hstdl_DH"/>
</dbReference>
<comment type="cofactor">
    <cofactor evidence="1">
        <name>Zn(2+)</name>
        <dbReference type="ChEBI" id="CHEBI:29105"/>
    </cofactor>
</comment>
<keyword evidence="10" id="KW-1185">Reference proteome</keyword>
<evidence type="ECO:0000313" key="10">
    <source>
        <dbReference type="Proteomes" id="UP000199064"/>
    </source>
</evidence>
<evidence type="ECO:0000256" key="5">
    <source>
        <dbReference type="ARBA" id="ARBA00023002"/>
    </source>
</evidence>
<dbReference type="FunFam" id="3.40.50.1980:FF:000001">
    <property type="entry name" value="Histidinol dehydrogenase"/>
    <property type="match status" value="1"/>
</dbReference>
<dbReference type="SUPFAM" id="SSF53720">
    <property type="entry name" value="ALDH-like"/>
    <property type="match status" value="1"/>
</dbReference>
<evidence type="ECO:0000313" key="9">
    <source>
        <dbReference type="EMBL" id="SEB69025.1"/>
    </source>
</evidence>
<keyword evidence="5 6" id="KW-0560">Oxidoreductase</keyword>
<reference evidence="10" key="1">
    <citation type="submission" date="2016-10" db="EMBL/GenBank/DDBJ databases">
        <authorList>
            <person name="Varghese N."/>
            <person name="Submissions S."/>
        </authorList>
    </citation>
    <scope>NUCLEOTIDE SEQUENCE [LARGE SCALE GENOMIC DNA]</scope>
    <source>
        <strain evidence="10">ES.061</strain>
    </source>
</reference>
<evidence type="ECO:0000256" key="2">
    <source>
        <dbReference type="ARBA" id="ARBA00010178"/>
    </source>
</evidence>
<accession>A0A1H4LFH5</accession>
<evidence type="ECO:0000256" key="4">
    <source>
        <dbReference type="ARBA" id="ARBA00022833"/>
    </source>
</evidence>